<dbReference type="InterPro" id="IPR031107">
    <property type="entry name" value="Small_HSP"/>
</dbReference>
<dbReference type="OrthoDB" id="1245404at2759"/>
<dbReference type="Proteomes" id="UP000231279">
    <property type="component" value="Unassembled WGS sequence"/>
</dbReference>
<dbReference type="InterPro" id="IPR008978">
    <property type="entry name" value="HSP20-like_chaperone"/>
</dbReference>
<dbReference type="EMBL" id="NKXS01000270">
    <property type="protein sequence ID" value="PIN25291.1"/>
    <property type="molecule type" value="Genomic_DNA"/>
</dbReference>
<dbReference type="Pfam" id="PF00011">
    <property type="entry name" value="HSP20"/>
    <property type="match status" value="1"/>
</dbReference>
<dbReference type="SUPFAM" id="SSF49764">
    <property type="entry name" value="HSP20-like chaperones"/>
    <property type="match status" value="1"/>
</dbReference>
<gene>
    <name evidence="3" type="ORF">CDL12_01966</name>
</gene>
<keyword evidence="1" id="KW-0346">Stress response</keyword>
<comment type="caution">
    <text evidence="3">The sequence shown here is derived from an EMBL/GenBank/DDBJ whole genome shotgun (WGS) entry which is preliminary data.</text>
</comment>
<dbReference type="PANTHER" id="PTHR11527">
    <property type="entry name" value="HEAT-SHOCK PROTEIN 20 FAMILY MEMBER"/>
    <property type="match status" value="1"/>
</dbReference>
<evidence type="ECO:0000313" key="4">
    <source>
        <dbReference type="Proteomes" id="UP000231279"/>
    </source>
</evidence>
<organism evidence="3 4">
    <name type="scientific">Handroanthus impetiginosus</name>
    <dbReference type="NCBI Taxonomy" id="429701"/>
    <lineage>
        <taxon>Eukaryota</taxon>
        <taxon>Viridiplantae</taxon>
        <taxon>Streptophyta</taxon>
        <taxon>Embryophyta</taxon>
        <taxon>Tracheophyta</taxon>
        <taxon>Spermatophyta</taxon>
        <taxon>Magnoliopsida</taxon>
        <taxon>eudicotyledons</taxon>
        <taxon>Gunneridae</taxon>
        <taxon>Pentapetalae</taxon>
        <taxon>asterids</taxon>
        <taxon>lamiids</taxon>
        <taxon>Lamiales</taxon>
        <taxon>Bignoniaceae</taxon>
        <taxon>Crescentiina</taxon>
        <taxon>Tabebuia alliance</taxon>
        <taxon>Handroanthus</taxon>
    </lineage>
</organism>
<evidence type="ECO:0000259" key="2">
    <source>
        <dbReference type="Pfam" id="PF00011"/>
    </source>
</evidence>
<dbReference type="InterPro" id="IPR002068">
    <property type="entry name" value="A-crystallin/Hsp20_dom"/>
</dbReference>
<evidence type="ECO:0000313" key="3">
    <source>
        <dbReference type="EMBL" id="PIN25291.1"/>
    </source>
</evidence>
<dbReference type="AlphaFoldDB" id="A0A2G9I6A2"/>
<feature type="domain" description="SHSP" evidence="2">
    <location>
        <begin position="40"/>
        <end position="88"/>
    </location>
</feature>
<dbReference type="STRING" id="429701.A0A2G9I6A2"/>
<proteinExistence type="predicted"/>
<reference evidence="4" key="1">
    <citation type="journal article" date="2018" name="Gigascience">
        <title>Genome assembly of the Pink Ipe (Handroanthus impetiginosus, Bignoniaceae), a highly valued, ecologically keystone Neotropical timber forest tree.</title>
        <authorList>
            <person name="Silva-Junior O.B."/>
            <person name="Grattapaglia D."/>
            <person name="Novaes E."/>
            <person name="Collevatti R.G."/>
        </authorList>
    </citation>
    <scope>NUCLEOTIDE SEQUENCE [LARGE SCALE GENOMIC DNA]</scope>
    <source>
        <strain evidence="4">cv. UFG-1</strain>
    </source>
</reference>
<keyword evidence="4" id="KW-1185">Reference proteome</keyword>
<sequence length="116" mass="13302">MYTHIITSLGPWHARRSGRRGGGRGGWGTPFSFDAWDYGAHIFRVDLPEVRKEDVEVEVQVEDNNILHISGDRVVEKEEENDEWHRCGLQRGVLSVEVPKMEVQETPSNVRYIDVA</sequence>
<accession>A0A2G9I6A2</accession>
<name>A0A2G9I6A2_9LAMI</name>
<protein>
    <recommendedName>
        <fullName evidence="2">SHSP domain-containing protein</fullName>
    </recommendedName>
</protein>
<evidence type="ECO:0000256" key="1">
    <source>
        <dbReference type="ARBA" id="ARBA00023016"/>
    </source>
</evidence>
<dbReference type="Gene3D" id="2.60.40.790">
    <property type="match status" value="1"/>
</dbReference>